<sequence length="93" mass="9735">MHPELSFAALAGAPLPDSKRTWSGVHHRRRLLAEAGIHLPDDLGTPGRQAAVDDILDAAAAAWSALRVANGTATSLPCPPEAHADGWPAAIWT</sequence>
<organism evidence="1 2">
    <name type="scientific">Paractinoplanes ferrugineus</name>
    <dbReference type="NCBI Taxonomy" id="113564"/>
    <lineage>
        <taxon>Bacteria</taxon>
        <taxon>Bacillati</taxon>
        <taxon>Actinomycetota</taxon>
        <taxon>Actinomycetes</taxon>
        <taxon>Micromonosporales</taxon>
        <taxon>Micromonosporaceae</taxon>
        <taxon>Paractinoplanes</taxon>
    </lineage>
</organism>
<dbReference type="AlphaFoldDB" id="A0A919IYF7"/>
<evidence type="ECO:0008006" key="3">
    <source>
        <dbReference type="Google" id="ProtNLM"/>
    </source>
</evidence>
<proteinExistence type="predicted"/>
<dbReference type="InterPro" id="IPR007362">
    <property type="entry name" value="DUF429"/>
</dbReference>
<evidence type="ECO:0000313" key="1">
    <source>
        <dbReference type="EMBL" id="GIE10469.1"/>
    </source>
</evidence>
<keyword evidence="2" id="KW-1185">Reference proteome</keyword>
<dbReference type="Proteomes" id="UP000598174">
    <property type="component" value="Unassembled WGS sequence"/>
</dbReference>
<gene>
    <name evidence="1" type="ORF">Afe05nite_23090</name>
</gene>
<dbReference type="Pfam" id="PF04250">
    <property type="entry name" value="DUF429"/>
    <property type="match status" value="1"/>
</dbReference>
<comment type="caution">
    <text evidence="1">The sequence shown here is derived from an EMBL/GenBank/DDBJ whole genome shotgun (WGS) entry which is preliminary data.</text>
</comment>
<name>A0A919IYF7_9ACTN</name>
<evidence type="ECO:0000313" key="2">
    <source>
        <dbReference type="Proteomes" id="UP000598174"/>
    </source>
</evidence>
<reference evidence="1" key="1">
    <citation type="submission" date="2021-01" db="EMBL/GenBank/DDBJ databases">
        <title>Whole genome shotgun sequence of Actinoplanes ferrugineus NBRC 15555.</title>
        <authorList>
            <person name="Komaki H."/>
            <person name="Tamura T."/>
        </authorList>
    </citation>
    <scope>NUCLEOTIDE SEQUENCE</scope>
    <source>
        <strain evidence="1">NBRC 15555</strain>
    </source>
</reference>
<dbReference type="EMBL" id="BOMM01000016">
    <property type="protein sequence ID" value="GIE10469.1"/>
    <property type="molecule type" value="Genomic_DNA"/>
</dbReference>
<protein>
    <recommendedName>
        <fullName evidence="3">DUF429 domain-containing protein</fullName>
    </recommendedName>
</protein>
<accession>A0A919IYF7</accession>